<dbReference type="InterPro" id="IPR013783">
    <property type="entry name" value="Ig-like_fold"/>
</dbReference>
<dbReference type="GO" id="GO:0005576">
    <property type="term" value="C:extracellular region"/>
    <property type="evidence" value="ECO:0007669"/>
    <property type="project" value="UniProtKB-ARBA"/>
</dbReference>
<name>A0A8C8RRC5_9SAUR</name>
<protein>
    <recommendedName>
        <fullName evidence="4">Ig-like domain-containing protein</fullName>
    </recommendedName>
</protein>
<evidence type="ECO:0000256" key="1">
    <source>
        <dbReference type="ARBA" id="ARBA00022859"/>
    </source>
</evidence>
<dbReference type="InterPro" id="IPR007110">
    <property type="entry name" value="Ig-like_dom"/>
</dbReference>
<accession>A0A8C8RRC5</accession>
<keyword evidence="6" id="KW-1185">Reference proteome</keyword>
<dbReference type="PROSITE" id="PS50835">
    <property type="entry name" value="IG_LIKE"/>
    <property type="match status" value="1"/>
</dbReference>
<dbReference type="Pfam" id="PF07686">
    <property type="entry name" value="V-set"/>
    <property type="match status" value="1"/>
</dbReference>
<keyword evidence="3" id="KW-1280">Immunoglobulin</keyword>
<dbReference type="PANTHER" id="PTHR23266">
    <property type="entry name" value="IMMUNOGLOBULIN HEAVY CHAIN"/>
    <property type="match status" value="1"/>
</dbReference>
<dbReference type="GO" id="GO:0019814">
    <property type="term" value="C:immunoglobulin complex"/>
    <property type="evidence" value="ECO:0007669"/>
    <property type="project" value="UniProtKB-KW"/>
</dbReference>
<reference evidence="5" key="2">
    <citation type="submission" date="2025-09" db="UniProtKB">
        <authorList>
            <consortium name="Ensembl"/>
        </authorList>
    </citation>
    <scope>IDENTIFICATION</scope>
</reference>
<evidence type="ECO:0000259" key="4">
    <source>
        <dbReference type="PROSITE" id="PS50835"/>
    </source>
</evidence>
<dbReference type="FunFam" id="2.60.40.10:FF:002198">
    <property type="entry name" value="Immunoglobulin heavy variable 5-2"/>
    <property type="match status" value="1"/>
</dbReference>
<dbReference type="AlphaFoldDB" id="A0A8C8RRC5"/>
<dbReference type="InterPro" id="IPR013106">
    <property type="entry name" value="Ig_V-set"/>
</dbReference>
<dbReference type="InterPro" id="IPR036179">
    <property type="entry name" value="Ig-like_dom_sf"/>
</dbReference>
<keyword evidence="2" id="KW-1064">Adaptive immunity</keyword>
<keyword evidence="1" id="KW-0391">Immunity</keyword>
<evidence type="ECO:0000256" key="3">
    <source>
        <dbReference type="ARBA" id="ARBA00043265"/>
    </source>
</evidence>
<dbReference type="Ensembl" id="ENSPCET00000009298.1">
    <property type="protein sequence ID" value="ENSPCEP00000008984.1"/>
    <property type="gene ID" value="ENSPCEG00000007137.1"/>
</dbReference>
<feature type="domain" description="Ig-like" evidence="4">
    <location>
        <begin position="44"/>
        <end position="126"/>
    </location>
</feature>
<dbReference type="Gene3D" id="2.60.40.10">
    <property type="entry name" value="Immunoglobulins"/>
    <property type="match status" value="2"/>
</dbReference>
<dbReference type="InterPro" id="IPR003599">
    <property type="entry name" value="Ig_sub"/>
</dbReference>
<dbReference type="SMART" id="SM00409">
    <property type="entry name" value="IG"/>
    <property type="match status" value="1"/>
</dbReference>
<evidence type="ECO:0000313" key="5">
    <source>
        <dbReference type="Ensembl" id="ENSPCEP00000008984.1"/>
    </source>
</evidence>
<sequence length="248" mass="27149">MLAAQFAGPAGEPERRLMQLRLGLRARCGMRIQMVESGGGVGNEGASIRLSCKGSGFSFSNYDMFWYRQSPRKGPEFVSYISYDGTRQSYADSVKGRVTISRDNSRSELYLQMSSLRLEDTARYYCATDTVRGSQSGHGMGLQLPVAPSVSIMKSENESIAACLVNDFYPKELKIVMNPDSQTIYEATDPILTSNGKYSAVKVVKLSSDGTVSCSIQHNSKLIKKTLIVEKPSGILSGVKADCIIPLR</sequence>
<proteinExistence type="predicted"/>
<dbReference type="GO" id="GO:0002250">
    <property type="term" value="P:adaptive immune response"/>
    <property type="evidence" value="ECO:0007669"/>
    <property type="project" value="UniProtKB-KW"/>
</dbReference>
<dbReference type="SMART" id="SM00407">
    <property type="entry name" value="IGc1"/>
    <property type="match status" value="1"/>
</dbReference>
<dbReference type="InterPro" id="IPR003597">
    <property type="entry name" value="Ig_C1-set"/>
</dbReference>
<evidence type="ECO:0000313" key="6">
    <source>
        <dbReference type="Proteomes" id="UP000694393"/>
    </source>
</evidence>
<dbReference type="InterPro" id="IPR050199">
    <property type="entry name" value="IgHV"/>
</dbReference>
<dbReference type="SMART" id="SM00406">
    <property type="entry name" value="IGv"/>
    <property type="match status" value="1"/>
</dbReference>
<dbReference type="Pfam" id="PF07654">
    <property type="entry name" value="C1-set"/>
    <property type="match status" value="1"/>
</dbReference>
<dbReference type="SUPFAM" id="SSF48726">
    <property type="entry name" value="Immunoglobulin"/>
    <property type="match status" value="2"/>
</dbReference>
<evidence type="ECO:0000256" key="2">
    <source>
        <dbReference type="ARBA" id="ARBA00023130"/>
    </source>
</evidence>
<organism evidence="5 6">
    <name type="scientific">Pelusios castaneus</name>
    <name type="common">West African mud turtle</name>
    <dbReference type="NCBI Taxonomy" id="367368"/>
    <lineage>
        <taxon>Eukaryota</taxon>
        <taxon>Metazoa</taxon>
        <taxon>Chordata</taxon>
        <taxon>Craniata</taxon>
        <taxon>Vertebrata</taxon>
        <taxon>Euteleostomi</taxon>
        <taxon>Archelosauria</taxon>
        <taxon>Testudinata</taxon>
        <taxon>Testudines</taxon>
        <taxon>Pleurodira</taxon>
        <taxon>Pelomedusidae</taxon>
        <taxon>Pelusios</taxon>
    </lineage>
</organism>
<dbReference type="Proteomes" id="UP000694393">
    <property type="component" value="Unplaced"/>
</dbReference>
<reference evidence="5" key="1">
    <citation type="submission" date="2025-08" db="UniProtKB">
        <authorList>
            <consortium name="Ensembl"/>
        </authorList>
    </citation>
    <scope>IDENTIFICATION</scope>
</reference>